<evidence type="ECO:0000259" key="7">
    <source>
        <dbReference type="PROSITE" id="PS50846"/>
    </source>
</evidence>
<keyword evidence="3" id="KW-0479">Metal-binding</keyword>
<evidence type="ECO:0000313" key="9">
    <source>
        <dbReference type="Proteomes" id="UP001237642"/>
    </source>
</evidence>
<organism evidence="8 9">
    <name type="scientific">Heracleum sosnowskyi</name>
    <dbReference type="NCBI Taxonomy" id="360622"/>
    <lineage>
        <taxon>Eukaryota</taxon>
        <taxon>Viridiplantae</taxon>
        <taxon>Streptophyta</taxon>
        <taxon>Embryophyta</taxon>
        <taxon>Tracheophyta</taxon>
        <taxon>Spermatophyta</taxon>
        <taxon>Magnoliopsida</taxon>
        <taxon>eudicotyledons</taxon>
        <taxon>Gunneridae</taxon>
        <taxon>Pentapetalae</taxon>
        <taxon>asterids</taxon>
        <taxon>campanulids</taxon>
        <taxon>Apiales</taxon>
        <taxon>Apiaceae</taxon>
        <taxon>Apioideae</taxon>
        <taxon>apioid superclade</taxon>
        <taxon>Tordylieae</taxon>
        <taxon>Tordyliinae</taxon>
        <taxon>Heracleum</taxon>
    </lineage>
</organism>
<keyword evidence="9" id="KW-1185">Reference proteome</keyword>
<evidence type="ECO:0000313" key="8">
    <source>
        <dbReference type="EMBL" id="KAK1352297.1"/>
    </source>
</evidence>
<dbReference type="PANTHER" id="PTHR45868:SF80">
    <property type="entry name" value="F15K9.8-RELATED"/>
    <property type="match status" value="1"/>
</dbReference>
<dbReference type="GO" id="GO:0009626">
    <property type="term" value="P:plant-type hypersensitive response"/>
    <property type="evidence" value="ECO:0007669"/>
    <property type="project" value="UniProtKB-KW"/>
</dbReference>
<evidence type="ECO:0000256" key="4">
    <source>
        <dbReference type="ARBA" id="ARBA00023289"/>
    </source>
</evidence>
<dbReference type="GO" id="GO:0016020">
    <property type="term" value="C:membrane"/>
    <property type="evidence" value="ECO:0007669"/>
    <property type="project" value="UniProtKB-SubCell"/>
</dbReference>
<dbReference type="GO" id="GO:0046872">
    <property type="term" value="F:metal ion binding"/>
    <property type="evidence" value="ECO:0007669"/>
    <property type="project" value="UniProtKB-KW"/>
</dbReference>
<dbReference type="AlphaFoldDB" id="A0AAD8GNV9"/>
<reference evidence="8" key="2">
    <citation type="submission" date="2023-05" db="EMBL/GenBank/DDBJ databases">
        <authorList>
            <person name="Schelkunov M.I."/>
        </authorList>
    </citation>
    <scope>NUCLEOTIDE SEQUENCE</scope>
    <source>
        <strain evidence="8">Hsosn_3</strain>
        <tissue evidence="8">Leaf</tissue>
    </source>
</reference>
<dbReference type="SUPFAM" id="SSF55008">
    <property type="entry name" value="HMA, heavy metal-associated domain"/>
    <property type="match status" value="1"/>
</dbReference>
<dbReference type="Gene3D" id="3.30.70.100">
    <property type="match status" value="1"/>
</dbReference>
<feature type="domain" description="HMA" evidence="7">
    <location>
        <begin position="19"/>
        <end position="83"/>
    </location>
</feature>
<dbReference type="Pfam" id="PF00403">
    <property type="entry name" value="HMA"/>
    <property type="match status" value="1"/>
</dbReference>
<comment type="caution">
    <text evidence="8">The sequence shown here is derived from an EMBL/GenBank/DDBJ whole genome shotgun (WGS) entry which is preliminary data.</text>
</comment>
<comment type="similarity">
    <text evidence="5">Belongs to the HIPP family.</text>
</comment>
<dbReference type="InterPro" id="IPR006121">
    <property type="entry name" value="HMA_dom"/>
</dbReference>
<evidence type="ECO:0000256" key="2">
    <source>
        <dbReference type="ARBA" id="ARBA00022481"/>
    </source>
</evidence>
<evidence type="ECO:0000256" key="5">
    <source>
        <dbReference type="ARBA" id="ARBA00024045"/>
    </source>
</evidence>
<dbReference type="EMBL" id="JAUIZM010000018">
    <property type="protein sequence ID" value="KAK1352297.1"/>
    <property type="molecule type" value="Genomic_DNA"/>
</dbReference>
<evidence type="ECO:0000256" key="3">
    <source>
        <dbReference type="ARBA" id="ARBA00022723"/>
    </source>
</evidence>
<keyword evidence="4" id="KW-0449">Lipoprotein</keyword>
<name>A0AAD8GNV9_9APIA</name>
<protein>
    <recommendedName>
        <fullName evidence="7">HMA domain-containing protein</fullName>
    </recommendedName>
</protein>
<dbReference type="CDD" id="cd00371">
    <property type="entry name" value="HMA"/>
    <property type="match status" value="1"/>
</dbReference>
<feature type="region of interest" description="Disordered" evidence="6">
    <location>
        <begin position="94"/>
        <end position="123"/>
    </location>
</feature>
<sequence>MGNAHQNFRSRREFGSYGYQISVFKIQIDCCKDCPKKLKTKLHDLNGVDSVEVDERRNRVTVKGSIASRKIIKKLDKWGRKAELVHERKETNPNEYRVESLDDDEDSSFCHGNSSGSSSRARDNYESSAYYGNEYLDHICRNKYCTYHKRDDYETNKNHDATSYPPTFPGYPVMNPFYAPPFGPPPPPLHHYAQYHGQGVMPPAAGYGYLNHGYRHGCSVM</sequence>
<dbReference type="InterPro" id="IPR036163">
    <property type="entry name" value="HMA_dom_sf"/>
</dbReference>
<keyword evidence="2" id="KW-0488">Methylation</keyword>
<evidence type="ECO:0000256" key="6">
    <source>
        <dbReference type="SAM" id="MobiDB-lite"/>
    </source>
</evidence>
<comment type="subcellular location">
    <subcellularLocation>
        <location evidence="1">Membrane</location>
        <topology evidence="1">Peripheral membrane protein</topology>
    </subcellularLocation>
</comment>
<feature type="compositionally biased region" description="Low complexity" evidence="6">
    <location>
        <begin position="109"/>
        <end position="119"/>
    </location>
</feature>
<proteinExistence type="inferred from homology"/>
<reference evidence="8" key="1">
    <citation type="submission" date="2023-02" db="EMBL/GenBank/DDBJ databases">
        <title>Genome of toxic invasive species Heracleum sosnowskyi carries increased number of genes despite the absence of recent whole-genome duplications.</title>
        <authorList>
            <person name="Schelkunov M."/>
            <person name="Shtratnikova V."/>
            <person name="Makarenko M."/>
            <person name="Klepikova A."/>
            <person name="Omelchenko D."/>
            <person name="Novikova G."/>
            <person name="Obukhova E."/>
            <person name="Bogdanov V."/>
            <person name="Penin A."/>
            <person name="Logacheva M."/>
        </authorList>
    </citation>
    <scope>NUCLEOTIDE SEQUENCE</scope>
    <source>
        <strain evidence="8">Hsosn_3</strain>
        <tissue evidence="8">Leaf</tissue>
    </source>
</reference>
<evidence type="ECO:0000256" key="1">
    <source>
        <dbReference type="ARBA" id="ARBA00004170"/>
    </source>
</evidence>
<gene>
    <name evidence="8" type="ORF">POM88_053561</name>
</gene>
<accession>A0AAD8GNV9</accession>
<keyword evidence="4" id="KW-0636">Prenylation</keyword>
<dbReference type="Proteomes" id="UP001237642">
    <property type="component" value="Unassembled WGS sequence"/>
</dbReference>
<dbReference type="PROSITE" id="PS50846">
    <property type="entry name" value="HMA_2"/>
    <property type="match status" value="1"/>
</dbReference>
<dbReference type="PANTHER" id="PTHR45868">
    <property type="entry name" value="HEAVY METAL-ASSOCIATED ISOPRENYLATED PLANT PROTEIN 33-RELATED"/>
    <property type="match status" value="1"/>
</dbReference>